<protein>
    <submittedName>
        <fullName evidence="2">Uncharacterized protein (DUF983 family)</fullName>
    </submittedName>
</protein>
<comment type="caution">
    <text evidence="2">The sequence shown here is derived from an EMBL/GenBank/DDBJ whole genome shotgun (WGS) entry which is preliminary data.</text>
</comment>
<evidence type="ECO:0000313" key="2">
    <source>
        <dbReference type="EMBL" id="TWI87620.1"/>
    </source>
</evidence>
<evidence type="ECO:0000313" key="3">
    <source>
        <dbReference type="Proteomes" id="UP000320593"/>
    </source>
</evidence>
<dbReference type="AlphaFoldDB" id="A0A562T3T7"/>
<proteinExistence type="predicted"/>
<organism evidence="2 3">
    <name type="scientific">Roseibium hamelinense</name>
    <dbReference type="NCBI Taxonomy" id="150831"/>
    <lineage>
        <taxon>Bacteria</taxon>
        <taxon>Pseudomonadati</taxon>
        <taxon>Pseudomonadota</taxon>
        <taxon>Alphaproteobacteria</taxon>
        <taxon>Hyphomicrobiales</taxon>
        <taxon>Stappiaceae</taxon>
        <taxon>Roseibium</taxon>
    </lineage>
</organism>
<gene>
    <name evidence="2" type="ORF">JM93_02187</name>
</gene>
<keyword evidence="1" id="KW-0812">Transmembrane</keyword>
<feature type="transmembrane region" description="Helical" evidence="1">
    <location>
        <begin position="56"/>
        <end position="77"/>
    </location>
</feature>
<reference evidence="2 3" key="1">
    <citation type="submission" date="2019-07" db="EMBL/GenBank/DDBJ databases">
        <title>Genomic Encyclopedia of Archaeal and Bacterial Type Strains, Phase II (KMG-II): from individual species to whole genera.</title>
        <authorList>
            <person name="Goeker M."/>
        </authorList>
    </citation>
    <scope>NUCLEOTIDE SEQUENCE [LARGE SCALE GENOMIC DNA]</scope>
    <source>
        <strain evidence="2 3">ATCC BAA-252</strain>
    </source>
</reference>
<keyword evidence="1" id="KW-0472">Membrane</keyword>
<keyword evidence="3" id="KW-1185">Reference proteome</keyword>
<dbReference type="Pfam" id="PF06170">
    <property type="entry name" value="DUF983"/>
    <property type="match status" value="1"/>
</dbReference>
<dbReference type="InterPro" id="IPR009325">
    <property type="entry name" value="DUF983"/>
</dbReference>
<dbReference type="EMBL" id="VLLF01000004">
    <property type="protein sequence ID" value="TWI87620.1"/>
    <property type="molecule type" value="Genomic_DNA"/>
</dbReference>
<dbReference type="RefSeq" id="WP_145343094.1">
    <property type="nucleotide sequence ID" value="NZ_SMLY01000065.1"/>
</dbReference>
<dbReference type="OrthoDB" id="9799456at2"/>
<name>A0A562T3T7_9HYPH</name>
<keyword evidence="1" id="KW-1133">Transmembrane helix</keyword>
<feature type="transmembrane region" description="Helical" evidence="1">
    <location>
        <begin position="83"/>
        <end position="102"/>
    </location>
</feature>
<sequence length="125" mass="13175">MTGKADFPKANPVKAGLSGACPSCGQGKLFNGFLSLKPACAVCGQRFDFADSGDGPAVFVIMIVGFIVVGLVLAVELTYQPPIWVHMVLWLPLTVVLAAGALRPLKGLMIALQFQNNAKEGELDD</sequence>
<evidence type="ECO:0000256" key="1">
    <source>
        <dbReference type="SAM" id="Phobius"/>
    </source>
</evidence>
<accession>A0A562T3T7</accession>
<dbReference type="Proteomes" id="UP000320593">
    <property type="component" value="Unassembled WGS sequence"/>
</dbReference>